<reference evidence="4 5" key="1">
    <citation type="submission" date="2019-02" db="EMBL/GenBank/DDBJ databases">
        <title>Deep-cultivation of Planctomycetes and their phenomic and genomic characterization uncovers novel biology.</title>
        <authorList>
            <person name="Wiegand S."/>
            <person name="Jogler M."/>
            <person name="Boedeker C."/>
            <person name="Pinto D."/>
            <person name="Vollmers J."/>
            <person name="Rivas-Marin E."/>
            <person name="Kohn T."/>
            <person name="Peeters S.H."/>
            <person name="Heuer A."/>
            <person name="Rast P."/>
            <person name="Oberbeckmann S."/>
            <person name="Bunk B."/>
            <person name="Jeske O."/>
            <person name="Meyerdierks A."/>
            <person name="Storesund J.E."/>
            <person name="Kallscheuer N."/>
            <person name="Luecker S."/>
            <person name="Lage O.M."/>
            <person name="Pohl T."/>
            <person name="Merkel B.J."/>
            <person name="Hornburger P."/>
            <person name="Mueller R.-W."/>
            <person name="Bruemmer F."/>
            <person name="Labrenz M."/>
            <person name="Spormann A.M."/>
            <person name="Op Den Camp H."/>
            <person name="Overmann J."/>
            <person name="Amann R."/>
            <person name="Jetten M.S.M."/>
            <person name="Mascher T."/>
            <person name="Medema M.H."/>
            <person name="Devos D.P."/>
            <person name="Kaster A.-K."/>
            <person name="Ovreas L."/>
            <person name="Rohde M."/>
            <person name="Galperin M.Y."/>
            <person name="Jogler C."/>
        </authorList>
    </citation>
    <scope>NUCLEOTIDE SEQUENCE [LARGE SCALE GENOMIC DNA]</scope>
    <source>
        <strain evidence="4 5">Pla52n</strain>
    </source>
</reference>
<dbReference type="Pfam" id="PF05076">
    <property type="entry name" value="SUFU"/>
    <property type="match status" value="1"/>
</dbReference>
<proteinExistence type="predicted"/>
<dbReference type="InterPro" id="IPR020941">
    <property type="entry name" value="SUFU-like_domain"/>
</dbReference>
<keyword evidence="1" id="KW-0175">Coiled coil</keyword>
<evidence type="ECO:0000259" key="3">
    <source>
        <dbReference type="Pfam" id="PF05076"/>
    </source>
</evidence>
<accession>A0A5C6AP01</accession>
<dbReference type="EMBL" id="SJPN01000005">
    <property type="protein sequence ID" value="TWU00836.1"/>
    <property type="molecule type" value="Genomic_DNA"/>
</dbReference>
<feature type="coiled-coil region" evidence="1">
    <location>
        <begin position="71"/>
        <end position="172"/>
    </location>
</feature>
<gene>
    <name evidence="4" type="primary">smc_6</name>
    <name evidence="4" type="ORF">Pla52n_42050</name>
</gene>
<feature type="compositionally biased region" description="Low complexity" evidence="2">
    <location>
        <begin position="425"/>
        <end position="435"/>
    </location>
</feature>
<name>A0A5C6AP01_9BACT</name>
<evidence type="ECO:0000256" key="2">
    <source>
        <dbReference type="SAM" id="MobiDB-lite"/>
    </source>
</evidence>
<comment type="caution">
    <text evidence="4">The sequence shown here is derived from an EMBL/GenBank/DDBJ whole genome shotgun (WGS) entry which is preliminary data.</text>
</comment>
<protein>
    <submittedName>
        <fullName evidence="4">Chromosome partition protein Smc</fullName>
    </submittedName>
</protein>
<feature type="region of interest" description="Disordered" evidence="2">
    <location>
        <begin position="408"/>
        <end position="465"/>
    </location>
</feature>
<dbReference type="Proteomes" id="UP000320176">
    <property type="component" value="Unassembled WGS sequence"/>
</dbReference>
<keyword evidence="5" id="KW-1185">Reference proteome</keyword>
<evidence type="ECO:0000256" key="1">
    <source>
        <dbReference type="SAM" id="Coils"/>
    </source>
</evidence>
<evidence type="ECO:0000313" key="4">
    <source>
        <dbReference type="EMBL" id="TWU00836.1"/>
    </source>
</evidence>
<sequence>MDQLQAFADRGAIHANVAIGSGEDNWRSASEIPGLVFSDDDPSVGHKQAKVVNAPVNGHGPQSSRTGGAVKANADALMLQAQQTRQRAEADSKKILQQAEQRRLEVEELRNRLTAEQAALEGRAATLEQRASELQQQENALQQRSCELNELKVSLQHEKAALEEKLKAFKASTDGMDERKKDLAGRAEAVRVGEQEMQARSSQLATRQRELEGLEQRLDQREREMMRQQTELENSQRALAERESQLETLENETQLRSDHLVAREEEVKRREDQLDDMALMGIDEEELKEILAKRDAEMMAREQVLLKQIATLRQRQESVFSEKQALLLSMANREEELARRERELLDRESDFVRRGTGSVSGSTHSSSYLSAQIKTPLDQSILGQPSIGANQYDVPVVDVRSALPPTVVVRTDERSGRSNRQPIGSDSSASFAVSHHSADTRATQQFNADSRAVDQRGVGQPSEDTSRLLWKHRMREFESRFGPCSMVEPPLQDDRMKIDVLVFPPHEERDFTTLATNGMSDYPVAMPHGQRSVLGELLLYVTHVDHNSIALLRSAAMLPYIRKNGLTFGSTTSLADIPGSGVEGSALDNCVYMLPVIDNDSKPMPGLRSGANSIQPFWLVPITSAERKLIDFSGIHKFLPLLEKHHHPIYYDATRECYVKRKGWFRR</sequence>
<organism evidence="4 5">
    <name type="scientific">Stieleria varia</name>
    <dbReference type="NCBI Taxonomy" id="2528005"/>
    <lineage>
        <taxon>Bacteria</taxon>
        <taxon>Pseudomonadati</taxon>
        <taxon>Planctomycetota</taxon>
        <taxon>Planctomycetia</taxon>
        <taxon>Pirellulales</taxon>
        <taxon>Pirellulaceae</taxon>
        <taxon>Stieleria</taxon>
    </lineage>
</organism>
<feature type="coiled-coil region" evidence="1">
    <location>
        <begin position="204"/>
        <end position="252"/>
    </location>
</feature>
<feature type="domain" description="Suppressor of fused-like" evidence="3">
    <location>
        <begin position="497"/>
        <end position="655"/>
    </location>
</feature>
<dbReference type="AlphaFoldDB" id="A0A5C6AP01"/>
<evidence type="ECO:0000313" key="5">
    <source>
        <dbReference type="Proteomes" id="UP000320176"/>
    </source>
</evidence>